<evidence type="ECO:0000313" key="1">
    <source>
        <dbReference type="EMBL" id="RNM05540.1"/>
    </source>
</evidence>
<reference evidence="3 4" key="1">
    <citation type="submission" date="2018-11" db="EMBL/GenBank/DDBJ databases">
        <title>Characterization of surface water Dickeya isolates.</title>
        <authorList>
            <person name="Van Gijsegem F."/>
            <person name="Pedron J."/>
        </authorList>
    </citation>
    <scope>NUCLEOTIDE SEQUENCE [LARGE SCALE GENOMIC DNA]</scope>
    <source>
        <strain evidence="1 4">FVG1-MFV-O17</strain>
        <strain evidence="2 3">FVG10-MFV-A16</strain>
    </source>
</reference>
<accession>A0A3N0FZZ9</accession>
<dbReference type="EMBL" id="RJLS01000016">
    <property type="protein sequence ID" value="RNM21910.1"/>
    <property type="molecule type" value="Genomic_DNA"/>
</dbReference>
<evidence type="ECO:0000313" key="4">
    <source>
        <dbReference type="Proteomes" id="UP000276061"/>
    </source>
</evidence>
<dbReference type="AlphaFoldDB" id="A0A3N0FZZ9"/>
<evidence type="ECO:0000313" key="2">
    <source>
        <dbReference type="EMBL" id="RNM21910.1"/>
    </source>
</evidence>
<dbReference type="Proteomes" id="UP000276061">
    <property type="component" value="Unassembled WGS sequence"/>
</dbReference>
<dbReference type="EMBL" id="RJLR01000021">
    <property type="protein sequence ID" value="RNM05540.1"/>
    <property type="molecule type" value="Genomic_DNA"/>
</dbReference>
<protein>
    <recommendedName>
        <fullName evidence="5">DUF2946 domain-containing protein</fullName>
    </recommendedName>
</protein>
<keyword evidence="3" id="KW-1185">Reference proteome</keyword>
<proteinExistence type="predicted"/>
<organism evidence="1 4">
    <name type="scientific">Dickeya undicola</name>
    <dbReference type="NCBI Taxonomy" id="1577887"/>
    <lineage>
        <taxon>Bacteria</taxon>
        <taxon>Pseudomonadati</taxon>
        <taxon>Pseudomonadota</taxon>
        <taxon>Gammaproteobacteria</taxon>
        <taxon>Enterobacterales</taxon>
        <taxon>Pectobacteriaceae</taxon>
        <taxon>Dickeya</taxon>
    </lineage>
</organism>
<sequence>MTASRHHPLSLRHLRYKSGWGWLLALCWLLLNTQLAVAGHRCGLSVMAAPVSIQHDAHRTQQSAAMSEMQPTSAMSSTADSGPLCEKHCLPDSANQDLSSLSLLALPASTELLPVQPPEQASHSNNNWFTPPVVGPPAEIRFCRFRE</sequence>
<dbReference type="Proteomes" id="UP000271870">
    <property type="component" value="Unassembled WGS sequence"/>
</dbReference>
<evidence type="ECO:0008006" key="5">
    <source>
        <dbReference type="Google" id="ProtNLM"/>
    </source>
</evidence>
<dbReference type="OrthoDB" id="6470311at2"/>
<evidence type="ECO:0000313" key="3">
    <source>
        <dbReference type="Proteomes" id="UP000271870"/>
    </source>
</evidence>
<comment type="caution">
    <text evidence="1">The sequence shown here is derived from an EMBL/GenBank/DDBJ whole genome shotgun (WGS) entry which is preliminary data.</text>
</comment>
<name>A0A3N0FZZ9_9GAMM</name>
<gene>
    <name evidence="1" type="ORF">EF878_12055</name>
    <name evidence="2" type="ORF">EFS38_14905</name>
</gene>
<dbReference type="RefSeq" id="WP_033569355.1">
    <property type="nucleotide sequence ID" value="NZ_JBPWOM010000029.1"/>
</dbReference>